<dbReference type="GeneID" id="106806544"/>
<evidence type="ECO:0000256" key="1">
    <source>
        <dbReference type="ARBA" id="ARBA00001947"/>
    </source>
</evidence>
<organism evidence="7 8">
    <name type="scientific">Priapulus caudatus</name>
    <name type="common">Priapulid worm</name>
    <dbReference type="NCBI Taxonomy" id="37621"/>
    <lineage>
        <taxon>Eukaryota</taxon>
        <taxon>Metazoa</taxon>
        <taxon>Ecdysozoa</taxon>
        <taxon>Scalidophora</taxon>
        <taxon>Priapulida</taxon>
        <taxon>Priapulimorpha</taxon>
        <taxon>Priapulimorphida</taxon>
        <taxon>Priapulidae</taxon>
        <taxon>Priapulus</taxon>
    </lineage>
</organism>
<keyword evidence="3" id="KW-0732">Signal</keyword>
<name>A0ABM1DVN4_PRICU</name>
<gene>
    <name evidence="8" type="primary">LOC106806544</name>
</gene>
<evidence type="ECO:0000259" key="6">
    <source>
        <dbReference type="Pfam" id="PF01471"/>
    </source>
</evidence>
<evidence type="ECO:0000256" key="4">
    <source>
        <dbReference type="ARBA" id="ARBA00023049"/>
    </source>
</evidence>
<evidence type="ECO:0000313" key="8">
    <source>
        <dbReference type="RefSeq" id="XP_014664005.1"/>
    </source>
</evidence>
<dbReference type="Pfam" id="PF01471">
    <property type="entry name" value="PG_binding_1"/>
    <property type="match status" value="1"/>
</dbReference>
<accession>A0ABM1DVN4</accession>
<dbReference type="PANTHER" id="PTHR10201">
    <property type="entry name" value="MATRIX METALLOPROTEINASE"/>
    <property type="match status" value="1"/>
</dbReference>
<keyword evidence="7" id="KW-1185">Reference proteome</keyword>
<comment type="cofactor">
    <cofactor evidence="1">
        <name>Zn(2+)</name>
        <dbReference type="ChEBI" id="CHEBI:29105"/>
    </cofactor>
</comment>
<evidence type="ECO:0000256" key="5">
    <source>
        <dbReference type="SAM" id="MobiDB-lite"/>
    </source>
</evidence>
<proteinExistence type="inferred from homology"/>
<sequence length="125" mass="14462">MKLEMPGIEPGPSHMRSERSTTEPHPQDYLEKYGYLDSVREYREMGRLSKKGMLEAVMKFQKMAGLNETGEVDEAAVEVMQQKRCGMKDFISEDEKRQQASFRSELRRRRKRQAPDGGPLQPLVV</sequence>
<dbReference type="InterPro" id="IPR036365">
    <property type="entry name" value="PGBD-like_sf"/>
</dbReference>
<reference evidence="8" key="1">
    <citation type="submission" date="2025-08" db="UniProtKB">
        <authorList>
            <consortium name="RefSeq"/>
        </authorList>
    </citation>
    <scope>IDENTIFICATION</scope>
</reference>
<evidence type="ECO:0000313" key="7">
    <source>
        <dbReference type="Proteomes" id="UP000695022"/>
    </source>
</evidence>
<comment type="similarity">
    <text evidence="2">Belongs to the peptidase M10A family.</text>
</comment>
<dbReference type="InterPro" id="IPR002477">
    <property type="entry name" value="Peptidoglycan-bd-like"/>
</dbReference>
<dbReference type="PANTHER" id="PTHR10201:SF291">
    <property type="entry name" value="MATRIX METALLOPROTEINASE 1, ISOFORM C-RELATED"/>
    <property type="match status" value="1"/>
</dbReference>
<dbReference type="Proteomes" id="UP000695022">
    <property type="component" value="Unplaced"/>
</dbReference>
<dbReference type="SUPFAM" id="SSF47090">
    <property type="entry name" value="PGBD-like"/>
    <property type="match status" value="1"/>
</dbReference>
<evidence type="ECO:0000256" key="2">
    <source>
        <dbReference type="ARBA" id="ARBA00010370"/>
    </source>
</evidence>
<dbReference type="Gene3D" id="1.10.101.10">
    <property type="entry name" value="PGBD-like superfamily/PGBD"/>
    <property type="match status" value="1"/>
</dbReference>
<feature type="region of interest" description="Disordered" evidence="5">
    <location>
        <begin position="1"/>
        <end position="28"/>
    </location>
</feature>
<keyword evidence="4" id="KW-0645">Protease</keyword>
<keyword evidence="4" id="KW-0378">Hydrolase</keyword>
<protein>
    <submittedName>
        <fullName evidence="8">Matrix metalloproteinase-9-like</fullName>
    </submittedName>
</protein>
<evidence type="ECO:0000256" key="3">
    <source>
        <dbReference type="ARBA" id="ARBA00022729"/>
    </source>
</evidence>
<feature type="compositionally biased region" description="Basic and acidic residues" evidence="5">
    <location>
        <begin position="15"/>
        <end position="28"/>
    </location>
</feature>
<keyword evidence="4" id="KW-0482">Metalloprotease</keyword>
<feature type="region of interest" description="Disordered" evidence="5">
    <location>
        <begin position="90"/>
        <end position="125"/>
    </location>
</feature>
<dbReference type="InterPro" id="IPR036366">
    <property type="entry name" value="PGBDSf"/>
</dbReference>
<dbReference type="RefSeq" id="XP_014664005.1">
    <property type="nucleotide sequence ID" value="XM_014808519.1"/>
</dbReference>
<feature type="domain" description="Peptidoglycan binding-like" evidence="6">
    <location>
        <begin position="27"/>
        <end position="80"/>
    </location>
</feature>